<comment type="caution">
    <text evidence="4">The sequence shown here is derived from an EMBL/GenBank/DDBJ whole genome shotgun (WGS) entry which is preliminary data.</text>
</comment>
<accession>A0AA88TKD5</accession>
<dbReference type="GO" id="GO:0016020">
    <property type="term" value="C:membrane"/>
    <property type="evidence" value="ECO:0007669"/>
    <property type="project" value="TreeGrafter"/>
</dbReference>
<evidence type="ECO:0008006" key="6">
    <source>
        <dbReference type="Google" id="ProtNLM"/>
    </source>
</evidence>
<feature type="region of interest" description="Disordered" evidence="1">
    <location>
        <begin position="416"/>
        <end position="436"/>
    </location>
</feature>
<keyword evidence="5" id="KW-1185">Reference proteome</keyword>
<feature type="domain" description="C2H2-type" evidence="2">
    <location>
        <begin position="57"/>
        <end position="81"/>
    </location>
</feature>
<gene>
    <name evidence="4" type="ORF">Q8A67_017897</name>
</gene>
<feature type="domain" description="U1-type" evidence="3">
    <location>
        <begin position="163"/>
        <end position="197"/>
    </location>
</feature>
<dbReference type="SUPFAM" id="SSF57667">
    <property type="entry name" value="beta-beta-alpha zinc fingers"/>
    <property type="match status" value="1"/>
</dbReference>
<name>A0AA88TKD5_9TELE</name>
<evidence type="ECO:0000313" key="4">
    <source>
        <dbReference type="EMBL" id="KAK2884260.1"/>
    </source>
</evidence>
<feature type="domain" description="C2H2-type" evidence="2">
    <location>
        <begin position="166"/>
        <end position="190"/>
    </location>
</feature>
<evidence type="ECO:0000259" key="2">
    <source>
        <dbReference type="SMART" id="SM00355"/>
    </source>
</evidence>
<feature type="domain" description="U1-type" evidence="3">
    <location>
        <begin position="126"/>
        <end position="159"/>
    </location>
</feature>
<dbReference type="GO" id="GO:0003723">
    <property type="term" value="F:RNA binding"/>
    <property type="evidence" value="ECO:0007669"/>
    <property type="project" value="InterPro"/>
</dbReference>
<dbReference type="GO" id="GO:0008270">
    <property type="term" value="F:zinc ion binding"/>
    <property type="evidence" value="ECO:0007669"/>
    <property type="project" value="InterPro"/>
</dbReference>
<dbReference type="SMART" id="SM00451">
    <property type="entry name" value="ZnF_U1"/>
    <property type="match status" value="4"/>
</dbReference>
<dbReference type="InterPro" id="IPR042622">
    <property type="entry name" value="Znf106"/>
</dbReference>
<dbReference type="InterPro" id="IPR003604">
    <property type="entry name" value="Matrin/U1-like-C_Znf_C2H2"/>
</dbReference>
<dbReference type="InterPro" id="IPR036236">
    <property type="entry name" value="Znf_C2H2_sf"/>
</dbReference>
<feature type="region of interest" description="Disordered" evidence="1">
    <location>
        <begin position="500"/>
        <end position="533"/>
    </location>
</feature>
<dbReference type="SMART" id="SM00355">
    <property type="entry name" value="ZnF_C2H2"/>
    <property type="match status" value="5"/>
</dbReference>
<feature type="domain" description="U1-type" evidence="3">
    <location>
        <begin position="54"/>
        <end position="88"/>
    </location>
</feature>
<sequence>MGKKTKAKKNYVSVNISNNVRCFICGQQYGQKVVDFHMHSYFHHEAIEKIKGSVQLHQCWACCVTVMGLEQYKEHITTRTHTKNLFKLIDNRRKREPLEVDYNIDLNDNELEIVFDLRKHERREHKNLYKCTICLQCFPEPDWDKHLHSFVHYEAIEKSKGSEQEHKCWACEMSVMGMAAFKKHIATQNHQLKLLELINNRQLGEITEDYIEIDKLKDLCAQREEEKRLTNLDQCTICSHRFPVEEWDRHMHGIGHHQAIEQLKGSEHYHKCWVCDMSAKGMIAFKEHIGTQDHKMKLKELMKNRQLGKNTMDYSVEFEELKDLCAQRDQEKIVKKRELFEKWKEAQMTWGLIETESTAENEHCATPCMANDHEFEMNPSIQHNQNLPRQREDGIIDVDGSNEPLMKRPCLERPSENIPQERSAHGTHLKPDGKGTDVCVNDVTPETEDGTAAEPICAPGPVQSRMESNIPTSTAARGVCLTQKAATENEAVTLNPPLQKHTHSKKTTVNRAASRREQGMTREGMRGQEPLVNSLPPVSLLAKMSESQTSENDLEVIENVPPHIVCVQKNEPIEYDTEQAASHDSLEAISSNVQKTKKKIQDVSLSPETNKISRKRKVNTLLSLSLKEEELTSSLANLGEQLFQAYSTLQSAYTEVQRLQSVKQEVTSEMASLRAKRIEILQDMKSKSSFNVWYIDSV</sequence>
<dbReference type="InterPro" id="IPR013087">
    <property type="entry name" value="Znf_C2H2_type"/>
</dbReference>
<dbReference type="PANTHER" id="PTHR14435:SF2">
    <property type="entry name" value="ZINC FINGER PROTEIN 106"/>
    <property type="match status" value="1"/>
</dbReference>
<protein>
    <recommendedName>
        <fullName evidence="6">C2H2-type domain-containing protein</fullName>
    </recommendedName>
</protein>
<reference evidence="4" key="1">
    <citation type="submission" date="2023-08" db="EMBL/GenBank/DDBJ databases">
        <title>Chromosome-level Genome Assembly of mud carp (Cirrhinus molitorella).</title>
        <authorList>
            <person name="Liu H."/>
        </authorList>
    </citation>
    <scope>NUCLEOTIDE SEQUENCE</scope>
    <source>
        <strain evidence="4">Prfri</strain>
        <tissue evidence="4">Muscle</tissue>
    </source>
</reference>
<dbReference type="EMBL" id="JAUYZG010000017">
    <property type="protein sequence ID" value="KAK2884260.1"/>
    <property type="molecule type" value="Genomic_DNA"/>
</dbReference>
<feature type="domain" description="C2H2-type" evidence="2">
    <location>
        <begin position="270"/>
        <end position="294"/>
    </location>
</feature>
<organism evidence="4 5">
    <name type="scientific">Cirrhinus molitorella</name>
    <name type="common">mud carp</name>
    <dbReference type="NCBI Taxonomy" id="172907"/>
    <lineage>
        <taxon>Eukaryota</taxon>
        <taxon>Metazoa</taxon>
        <taxon>Chordata</taxon>
        <taxon>Craniata</taxon>
        <taxon>Vertebrata</taxon>
        <taxon>Euteleostomi</taxon>
        <taxon>Actinopterygii</taxon>
        <taxon>Neopterygii</taxon>
        <taxon>Teleostei</taxon>
        <taxon>Ostariophysi</taxon>
        <taxon>Cypriniformes</taxon>
        <taxon>Cyprinidae</taxon>
        <taxon>Labeoninae</taxon>
        <taxon>Labeonini</taxon>
        <taxon>Cirrhinus</taxon>
    </lineage>
</organism>
<dbReference type="GO" id="GO:0017124">
    <property type="term" value="F:SH3 domain binding"/>
    <property type="evidence" value="ECO:0007669"/>
    <property type="project" value="TreeGrafter"/>
</dbReference>
<feature type="domain" description="C2H2-type" evidence="2">
    <location>
        <begin position="233"/>
        <end position="256"/>
    </location>
</feature>
<dbReference type="AlphaFoldDB" id="A0AA88TKD5"/>
<feature type="domain" description="U1-type" evidence="3">
    <location>
        <begin position="265"/>
        <end position="301"/>
    </location>
</feature>
<feature type="domain" description="C2H2-type" evidence="2">
    <location>
        <begin position="129"/>
        <end position="152"/>
    </location>
</feature>
<evidence type="ECO:0000256" key="1">
    <source>
        <dbReference type="SAM" id="MobiDB-lite"/>
    </source>
</evidence>
<feature type="compositionally biased region" description="Basic and acidic residues" evidence="1">
    <location>
        <begin position="514"/>
        <end position="526"/>
    </location>
</feature>
<evidence type="ECO:0000259" key="3">
    <source>
        <dbReference type="SMART" id="SM00451"/>
    </source>
</evidence>
<dbReference type="Proteomes" id="UP001187343">
    <property type="component" value="Unassembled WGS sequence"/>
</dbReference>
<proteinExistence type="predicted"/>
<dbReference type="PANTHER" id="PTHR14435">
    <property type="entry name" value="ZINC FINGER PROTEIN 106"/>
    <property type="match status" value="1"/>
</dbReference>
<evidence type="ECO:0000313" key="5">
    <source>
        <dbReference type="Proteomes" id="UP001187343"/>
    </source>
</evidence>
<dbReference type="GO" id="GO:0005829">
    <property type="term" value="C:cytosol"/>
    <property type="evidence" value="ECO:0007669"/>
    <property type="project" value="TreeGrafter"/>
</dbReference>